<evidence type="ECO:0000256" key="1">
    <source>
        <dbReference type="SAM" id="SignalP"/>
    </source>
</evidence>
<dbReference type="Pfam" id="PF14052">
    <property type="entry name" value="Caps_assemb_Wzi"/>
    <property type="match status" value="1"/>
</dbReference>
<feature type="chain" id="PRO_5016273181" description="Capsule assembly Wzi family protein" evidence="1">
    <location>
        <begin position="25"/>
        <end position="566"/>
    </location>
</feature>
<gene>
    <name evidence="2" type="ORF">DN752_02245</name>
</gene>
<feature type="signal peptide" evidence="1">
    <location>
        <begin position="1"/>
        <end position="24"/>
    </location>
</feature>
<organism evidence="2 3">
    <name type="scientific">Echinicola strongylocentroti</name>
    <dbReference type="NCBI Taxonomy" id="1795355"/>
    <lineage>
        <taxon>Bacteria</taxon>
        <taxon>Pseudomonadati</taxon>
        <taxon>Bacteroidota</taxon>
        <taxon>Cytophagia</taxon>
        <taxon>Cytophagales</taxon>
        <taxon>Cyclobacteriaceae</taxon>
        <taxon>Echinicola</taxon>
    </lineage>
</organism>
<dbReference type="EMBL" id="CP030041">
    <property type="protein sequence ID" value="AWW33024.1"/>
    <property type="molecule type" value="Genomic_DNA"/>
</dbReference>
<protein>
    <recommendedName>
        <fullName evidence="4">Capsule assembly Wzi family protein</fullName>
    </recommendedName>
</protein>
<dbReference type="OrthoDB" id="1293009at2"/>
<accession>A0A2Z4IQE3</accession>
<evidence type="ECO:0000313" key="2">
    <source>
        <dbReference type="EMBL" id="AWW33024.1"/>
    </source>
</evidence>
<evidence type="ECO:0000313" key="3">
    <source>
        <dbReference type="Proteomes" id="UP000248688"/>
    </source>
</evidence>
<dbReference type="InterPro" id="IPR026950">
    <property type="entry name" value="Caps_assemb_Wzi"/>
</dbReference>
<reference evidence="2 3" key="1">
    <citation type="submission" date="2018-06" db="EMBL/GenBank/DDBJ databases">
        <title>Echinicola strongylocentroti sp. nov., isolated from a sea urchin Strongylocentrotus intermedius.</title>
        <authorList>
            <person name="Bae S.S."/>
        </authorList>
    </citation>
    <scope>NUCLEOTIDE SEQUENCE [LARGE SCALE GENOMIC DNA]</scope>
    <source>
        <strain evidence="2 3">MEBiC08714</strain>
    </source>
</reference>
<dbReference type="InterPro" id="IPR038636">
    <property type="entry name" value="Wzi_sf"/>
</dbReference>
<evidence type="ECO:0008006" key="4">
    <source>
        <dbReference type="Google" id="ProtNLM"/>
    </source>
</evidence>
<dbReference type="AlphaFoldDB" id="A0A2Z4IQE3"/>
<name>A0A2Z4IQE3_9BACT</name>
<keyword evidence="3" id="KW-1185">Reference proteome</keyword>
<proteinExistence type="predicted"/>
<sequence>MRITIRKALILSVLLMILTFPALSQTVNLNTPFLRDYLRRQQLIGNFNSDYSMTIFPLTPEVSDLDLDDPKKNGWYQELYGQERALTFDEGKGSIKMLPEIIKGQYNSNYAFGINDGAMIPNTGLQTLISAGVYLKYGRWSLQFQPELVTAQNLPFQGFPEEHWGSTWEQYYEWLNTADIVERYGHYAYVEYLLGQSHIKYNYKNLAIGISSENIWWGPGKRNSLLMSNNAPGFLHATLETTKPFETNIGRFEGQLIAGKLNNSGYLPPGSDYRFRQTPLYVPKPDEDDRYLAGITLNYQPKWLPGLTLGYSSVSQMYWRDMDSFDDFLPIFNGGKRPADVVDLDAMQRNQLSAGYFRWASPGKLFEFYGEYGTNGNSKTFREMFMYPDLNRAFTLGFTKYIQLKDPDTYLGVQFETTQTGQSVRENILAKKSWYTHPYVRHGYTNNGQVMGAGNGPGSNVIFAEVSWNRNFTKLGFQFERIVYNNDFYYKRFEVIKDWRRKYVDLVPSLVADWQVYRFLVSAKVQYVNTLNYKWYLENSDDGTYWVPGLDKNTFVGHLSLMYLLK</sequence>
<keyword evidence="1" id="KW-0732">Signal</keyword>
<dbReference type="Gene3D" id="2.40.160.130">
    <property type="entry name" value="Capsule assembly protein Wzi"/>
    <property type="match status" value="1"/>
</dbReference>
<dbReference type="KEGG" id="est:DN752_02245"/>
<dbReference type="Proteomes" id="UP000248688">
    <property type="component" value="Chromosome"/>
</dbReference>